<dbReference type="EMBL" id="MBFT01000094">
    <property type="protein sequence ID" value="PVU97904.1"/>
    <property type="molecule type" value="Genomic_DNA"/>
</dbReference>
<accession>A0A2T9Z050</accession>
<sequence length="526" mass="59454">MPFKNHTPILLGFPDGLQSATDSLDPFISKLGGIPTWLQNNQATEIPTSEFAHCGNCNDLMILLFQIYAPLENSPFERVLYLWGCTKKSCMKNPNSFKAIRGQYINKEYLRKLYPDPVPETSNKNSNSEPFDLPELTNKMEKISISPLEKQKTKKILLSESKKPWPKILPHTSELYEVQELPKGVDKYLQHFLYVVGQNPEQCIRYQFDGIPLVYTNQDNVSETLGLCTPTTTTQHIPAANDQKKGKKTSLKENPHESNFDALSDSDDDHDIGLDGKPQIVEKKDIDESNPADTESIKNNDTLVENSKKQLDYSEMIKGGELIESLDLGMEFGTVMVYVCKNDCYWGTHDIFEMQGSEKEFMEPQYFEEILSTRHSMSHTKNIAQANAFPTIKFTQFCFESEVSRFKQADISELKTFIMVVIATAALIHKATNKTAIELSRPGFVSQFSNLTVFGFSVLSMGMSFSLCLIMSGMQARNKANRKVKTPRTIVYISGACDPGLFRKLTLLYAALRNENANIESKEMNP</sequence>
<feature type="compositionally biased region" description="Basic and acidic residues" evidence="1">
    <location>
        <begin position="250"/>
        <end position="259"/>
    </location>
</feature>
<protein>
    <submittedName>
        <fullName evidence="3">Uncharacterized protein</fullName>
    </submittedName>
</protein>
<dbReference type="PANTHER" id="PTHR47524:SF1">
    <property type="entry name" value="20S RRNA ACCUMULATION PROTEIN 4"/>
    <property type="match status" value="1"/>
</dbReference>
<evidence type="ECO:0000313" key="3">
    <source>
        <dbReference type="EMBL" id="PVU97904.1"/>
    </source>
</evidence>
<feature type="transmembrane region" description="Helical" evidence="2">
    <location>
        <begin position="451"/>
        <end position="473"/>
    </location>
</feature>
<comment type="caution">
    <text evidence="3">The sequence shown here is derived from an EMBL/GenBank/DDBJ whole genome shotgun (WGS) entry which is preliminary data.</text>
</comment>
<keyword evidence="2" id="KW-1133">Transmembrane helix</keyword>
<keyword evidence="2" id="KW-0812">Transmembrane</keyword>
<evidence type="ECO:0000313" key="4">
    <source>
        <dbReference type="Proteomes" id="UP000245699"/>
    </source>
</evidence>
<name>A0A2T9Z050_9FUNG</name>
<organism evidence="3 4">
    <name type="scientific">Furculomyces boomerangus</name>
    <dbReference type="NCBI Taxonomy" id="61424"/>
    <lineage>
        <taxon>Eukaryota</taxon>
        <taxon>Fungi</taxon>
        <taxon>Fungi incertae sedis</taxon>
        <taxon>Zoopagomycota</taxon>
        <taxon>Kickxellomycotina</taxon>
        <taxon>Harpellomycetes</taxon>
        <taxon>Harpellales</taxon>
        <taxon>Harpellaceae</taxon>
        <taxon>Furculomyces</taxon>
    </lineage>
</organism>
<proteinExistence type="predicted"/>
<dbReference type="PANTHER" id="PTHR47524">
    <property type="entry name" value="20S RRNA ACCUMULATION PROTEIN 4"/>
    <property type="match status" value="1"/>
</dbReference>
<evidence type="ECO:0000256" key="1">
    <source>
        <dbReference type="SAM" id="MobiDB-lite"/>
    </source>
</evidence>
<keyword evidence="2" id="KW-0472">Membrane</keyword>
<feature type="region of interest" description="Disordered" evidence="1">
    <location>
        <begin position="231"/>
        <end position="297"/>
    </location>
</feature>
<dbReference type="AlphaFoldDB" id="A0A2T9Z050"/>
<gene>
    <name evidence="3" type="ORF">BB559_001855</name>
</gene>
<reference evidence="3 4" key="1">
    <citation type="journal article" date="2018" name="MBio">
        <title>Comparative Genomics Reveals the Core Gene Toolbox for the Fungus-Insect Symbiosis.</title>
        <authorList>
            <person name="Wang Y."/>
            <person name="Stata M."/>
            <person name="Wang W."/>
            <person name="Stajich J.E."/>
            <person name="White M.M."/>
            <person name="Moncalvo J.M."/>
        </authorList>
    </citation>
    <scope>NUCLEOTIDE SEQUENCE [LARGE SCALE GENOMIC DNA]</scope>
    <source>
        <strain evidence="3 4">AUS-77-4</strain>
    </source>
</reference>
<keyword evidence="4" id="KW-1185">Reference proteome</keyword>
<dbReference type="OrthoDB" id="443682at2759"/>
<evidence type="ECO:0000256" key="2">
    <source>
        <dbReference type="SAM" id="Phobius"/>
    </source>
</evidence>
<dbReference type="STRING" id="61424.A0A2T9Z050"/>
<dbReference type="Proteomes" id="UP000245699">
    <property type="component" value="Unassembled WGS sequence"/>
</dbReference>
<dbReference type="GO" id="GO:0030490">
    <property type="term" value="P:maturation of SSU-rRNA"/>
    <property type="evidence" value="ECO:0007669"/>
    <property type="project" value="TreeGrafter"/>
</dbReference>